<sequence length="416" mass="44176">MGNPVTTRQLRAVSTRLVLDHVWDVDEVTGSALIDATGLSRATVHDVCDELIDQGWVVELESLRTGSDRSKGRPARRYAFDARAGVVVGVDAGQHRVSAVAADLRGATLARTELPVGPDDATPERRLALVEQAALVALDGAGTSPRQVLAVSVGVPAPVDREGRTSFQDNPFWALMNPDLATRLHDRHRWATLVDNDANLAAVAEQWRGHGRDVRSHVTLLAGERFGAGVVDDGRLLRGAHGGVGEMRYLDFVEGVGSATGVAALVRDDARAQLRRLDGRAGSSLQDVDPARLDAEQVFAAAAAADPLAVSVVEHAAALLARVVATFASIYDPQRVIVAGAVAASCEPLLELVRQELDRYVDPPGIEVLASALGGDVVTVGAVKRALDHVREHALDIAPATLRRQPEVPDWIPPGV</sequence>
<dbReference type="SUPFAM" id="SSF46785">
    <property type="entry name" value="Winged helix' DNA-binding domain"/>
    <property type="match status" value="1"/>
</dbReference>
<dbReference type="InterPro" id="IPR043129">
    <property type="entry name" value="ATPase_NBD"/>
</dbReference>
<proteinExistence type="inferred from homology"/>
<comment type="similarity">
    <text evidence="1">Belongs to the ROK (NagC/XylR) family.</text>
</comment>
<dbReference type="InterPro" id="IPR036390">
    <property type="entry name" value="WH_DNA-bd_sf"/>
</dbReference>
<dbReference type="HOGENOM" id="CLU_036604_13_3_11"/>
<dbReference type="SUPFAM" id="SSF53067">
    <property type="entry name" value="Actin-like ATPase domain"/>
    <property type="match status" value="1"/>
</dbReference>
<dbReference type="InterPro" id="IPR036388">
    <property type="entry name" value="WH-like_DNA-bd_sf"/>
</dbReference>
<evidence type="ECO:0000256" key="1">
    <source>
        <dbReference type="ARBA" id="ARBA00006479"/>
    </source>
</evidence>
<dbReference type="STRING" id="590998.Celf_2284"/>
<dbReference type="Proteomes" id="UP000008460">
    <property type="component" value="Chromosome"/>
</dbReference>
<dbReference type="Pfam" id="PF00480">
    <property type="entry name" value="ROK"/>
    <property type="match status" value="1"/>
</dbReference>
<dbReference type="eggNOG" id="COG1940">
    <property type="taxonomic scope" value="Bacteria"/>
</dbReference>
<evidence type="ECO:0000313" key="3">
    <source>
        <dbReference type="Proteomes" id="UP000008460"/>
    </source>
</evidence>
<name>F4H2R2_CELFA</name>
<protein>
    <submittedName>
        <fullName evidence="2">ROK family protein</fullName>
    </submittedName>
</protein>
<dbReference type="PANTHER" id="PTHR18964">
    <property type="entry name" value="ROK (REPRESSOR, ORF, KINASE) FAMILY"/>
    <property type="match status" value="1"/>
</dbReference>
<reference evidence="2 3" key="1">
    <citation type="submission" date="2011-04" db="EMBL/GenBank/DDBJ databases">
        <title>Complete sequence of Cellulomonas fimi ATCC 484.</title>
        <authorList>
            <consortium name="US DOE Joint Genome Institute"/>
            <person name="Lucas S."/>
            <person name="Han J."/>
            <person name="Lapidus A."/>
            <person name="Cheng J.-F."/>
            <person name="Goodwin L."/>
            <person name="Pitluck S."/>
            <person name="Peters L."/>
            <person name="Chertkov O."/>
            <person name="Detter J.C."/>
            <person name="Han C."/>
            <person name="Tapia R."/>
            <person name="Land M."/>
            <person name="Hauser L."/>
            <person name="Kyrpides N."/>
            <person name="Ivanova N."/>
            <person name="Ovchinnikova G."/>
            <person name="Pagani I."/>
            <person name="Mead D."/>
            <person name="Brumm P."/>
            <person name="Woyke T."/>
        </authorList>
    </citation>
    <scope>NUCLEOTIDE SEQUENCE [LARGE SCALE GENOMIC DNA]</scope>
    <source>
        <strain evidence="3">ATCC 484 / DSM 20113 / JCM 1341 / NBRC 15513 / NCIMB 8980 / NCTC 7547</strain>
    </source>
</reference>
<dbReference type="Gene3D" id="1.10.10.10">
    <property type="entry name" value="Winged helix-like DNA-binding domain superfamily/Winged helix DNA-binding domain"/>
    <property type="match status" value="1"/>
</dbReference>
<evidence type="ECO:0000313" key="2">
    <source>
        <dbReference type="EMBL" id="AEE46411.1"/>
    </source>
</evidence>
<dbReference type="AlphaFoldDB" id="F4H2R2"/>
<dbReference type="InterPro" id="IPR000600">
    <property type="entry name" value="ROK"/>
</dbReference>
<dbReference type="KEGG" id="cfi:Celf_2284"/>
<dbReference type="Gene3D" id="3.30.420.40">
    <property type="match status" value="2"/>
</dbReference>
<accession>F4H2R2</accession>
<keyword evidence="3" id="KW-1185">Reference proteome</keyword>
<dbReference type="PANTHER" id="PTHR18964:SF149">
    <property type="entry name" value="BIFUNCTIONAL UDP-N-ACETYLGLUCOSAMINE 2-EPIMERASE_N-ACETYLMANNOSAMINE KINASE"/>
    <property type="match status" value="1"/>
</dbReference>
<gene>
    <name evidence="2" type="ordered locus">Celf_2284</name>
</gene>
<dbReference type="EMBL" id="CP002666">
    <property type="protein sequence ID" value="AEE46411.1"/>
    <property type="molecule type" value="Genomic_DNA"/>
</dbReference>
<organism evidence="2 3">
    <name type="scientific">Cellulomonas fimi (strain ATCC 484 / DSM 20113 / JCM 1341 / CCUG 24087 / LMG 16345 / NBRC 15513 / NCIMB 8980 / NCTC 7547 / NRS-133)</name>
    <dbReference type="NCBI Taxonomy" id="590998"/>
    <lineage>
        <taxon>Bacteria</taxon>
        <taxon>Bacillati</taxon>
        <taxon>Actinomycetota</taxon>
        <taxon>Actinomycetes</taxon>
        <taxon>Micrococcales</taxon>
        <taxon>Cellulomonadaceae</taxon>
        <taxon>Cellulomonas</taxon>
    </lineage>
</organism>